<protein>
    <submittedName>
        <fullName evidence="2">Uncharacterized protein</fullName>
    </submittedName>
</protein>
<feature type="non-terminal residue" evidence="2">
    <location>
        <position position="1"/>
    </location>
</feature>
<name>X1B3V6_9ZZZZ</name>
<comment type="caution">
    <text evidence="2">The sequence shown here is derived from an EMBL/GenBank/DDBJ whole genome shotgun (WGS) entry which is preliminary data.</text>
</comment>
<dbReference type="EMBL" id="BART01000176">
    <property type="protein sequence ID" value="GAG66701.1"/>
    <property type="molecule type" value="Genomic_DNA"/>
</dbReference>
<organism evidence="2">
    <name type="scientific">marine sediment metagenome</name>
    <dbReference type="NCBI Taxonomy" id="412755"/>
    <lineage>
        <taxon>unclassified sequences</taxon>
        <taxon>metagenomes</taxon>
        <taxon>ecological metagenomes</taxon>
    </lineage>
</organism>
<reference evidence="2" key="1">
    <citation type="journal article" date="2014" name="Front. Microbiol.">
        <title>High frequency of phylogenetically diverse reductive dehalogenase-homologous genes in deep subseafloor sedimentary metagenomes.</title>
        <authorList>
            <person name="Kawai M."/>
            <person name="Futagami T."/>
            <person name="Toyoda A."/>
            <person name="Takaki Y."/>
            <person name="Nishi S."/>
            <person name="Hori S."/>
            <person name="Arai W."/>
            <person name="Tsubouchi T."/>
            <person name="Morono Y."/>
            <person name="Uchiyama I."/>
            <person name="Ito T."/>
            <person name="Fujiyama A."/>
            <person name="Inagaki F."/>
            <person name="Takami H."/>
        </authorList>
    </citation>
    <scope>NUCLEOTIDE SEQUENCE</scope>
    <source>
        <strain evidence="2">Expedition CK06-06</strain>
    </source>
</reference>
<evidence type="ECO:0000313" key="2">
    <source>
        <dbReference type="EMBL" id="GAG66701.1"/>
    </source>
</evidence>
<feature type="region of interest" description="Disordered" evidence="1">
    <location>
        <begin position="17"/>
        <end position="42"/>
    </location>
</feature>
<sequence>IKNPAGWLSAALKNDYKDAEQERYDEEPVEQAPRLSAENKKISSREEALQQIQLVKDRLAAITPSY</sequence>
<accession>X1B3V6</accession>
<evidence type="ECO:0000256" key="1">
    <source>
        <dbReference type="SAM" id="MobiDB-lite"/>
    </source>
</evidence>
<dbReference type="AlphaFoldDB" id="X1B3V6"/>
<proteinExistence type="predicted"/>
<gene>
    <name evidence="2" type="ORF">S01H4_01061</name>
</gene>